<evidence type="ECO:0000256" key="1">
    <source>
        <dbReference type="ARBA" id="ARBA00022450"/>
    </source>
</evidence>
<dbReference type="PROSITE" id="PS50075">
    <property type="entry name" value="CARRIER"/>
    <property type="match status" value="2"/>
</dbReference>
<dbReference type="InterPro" id="IPR001242">
    <property type="entry name" value="Condensation_dom"/>
</dbReference>
<dbReference type="GO" id="GO:0044550">
    <property type="term" value="P:secondary metabolite biosynthetic process"/>
    <property type="evidence" value="ECO:0007669"/>
    <property type="project" value="TreeGrafter"/>
</dbReference>
<dbReference type="PANTHER" id="PTHR45527">
    <property type="entry name" value="NONRIBOSOMAL PEPTIDE SYNTHETASE"/>
    <property type="match status" value="1"/>
</dbReference>
<evidence type="ECO:0000313" key="8">
    <source>
        <dbReference type="Proteomes" id="UP000799539"/>
    </source>
</evidence>
<dbReference type="SUPFAM" id="SSF52777">
    <property type="entry name" value="CoA-dependent acyltransferases"/>
    <property type="match status" value="8"/>
</dbReference>
<dbReference type="SUPFAM" id="SSF56801">
    <property type="entry name" value="Acetyl-CoA synthetase-like"/>
    <property type="match status" value="3"/>
</dbReference>
<dbReference type="CDD" id="cd05918">
    <property type="entry name" value="A_NRPS_SidN3_like"/>
    <property type="match status" value="2"/>
</dbReference>
<feature type="domain" description="Carrier" evidence="6">
    <location>
        <begin position="974"/>
        <end position="1053"/>
    </location>
</feature>
<dbReference type="InterPro" id="IPR023213">
    <property type="entry name" value="CAT-like_dom_sf"/>
</dbReference>
<dbReference type="SUPFAM" id="SSF47336">
    <property type="entry name" value="ACP-like"/>
    <property type="match status" value="2"/>
</dbReference>
<proteinExistence type="inferred from homology"/>
<dbReference type="GO" id="GO:0031177">
    <property type="term" value="F:phosphopantetheine binding"/>
    <property type="evidence" value="ECO:0007669"/>
    <property type="project" value="InterPro"/>
</dbReference>
<dbReference type="GO" id="GO:0016874">
    <property type="term" value="F:ligase activity"/>
    <property type="evidence" value="ECO:0007669"/>
    <property type="project" value="UniProtKB-KW"/>
</dbReference>
<gene>
    <name evidence="7" type="ORF">CERZMDRAFT_100681</name>
</gene>
<evidence type="ECO:0000256" key="2">
    <source>
        <dbReference type="ARBA" id="ARBA00022553"/>
    </source>
</evidence>
<dbReference type="EMBL" id="ML992688">
    <property type="protein sequence ID" value="KAF2209164.1"/>
    <property type="molecule type" value="Genomic_DNA"/>
</dbReference>
<evidence type="ECO:0000259" key="6">
    <source>
        <dbReference type="PROSITE" id="PS50075"/>
    </source>
</evidence>
<dbReference type="Gene3D" id="3.30.300.30">
    <property type="match status" value="2"/>
</dbReference>
<dbReference type="InterPro" id="IPR045851">
    <property type="entry name" value="AMP-bd_C_sf"/>
</dbReference>
<dbReference type="Pfam" id="PF00501">
    <property type="entry name" value="AMP-binding"/>
    <property type="match status" value="3"/>
</dbReference>
<dbReference type="Gene3D" id="3.30.559.30">
    <property type="entry name" value="Nonribosomal peptide synthetase, condensation domain"/>
    <property type="match status" value="3"/>
</dbReference>
<evidence type="ECO:0000313" key="7">
    <source>
        <dbReference type="EMBL" id="KAF2209164.1"/>
    </source>
</evidence>
<evidence type="ECO:0000256" key="5">
    <source>
        <dbReference type="SAM" id="MobiDB-lite"/>
    </source>
</evidence>
<dbReference type="Proteomes" id="UP000799539">
    <property type="component" value="Unassembled WGS sequence"/>
</dbReference>
<dbReference type="Pfam" id="PF00550">
    <property type="entry name" value="PP-binding"/>
    <property type="match status" value="2"/>
</dbReference>
<dbReference type="PANTHER" id="PTHR45527:SF3">
    <property type="entry name" value="SIDEROPHORE SYNTHETASE (EUROFUNG)"/>
    <property type="match status" value="1"/>
</dbReference>
<dbReference type="InterPro" id="IPR036736">
    <property type="entry name" value="ACP-like_sf"/>
</dbReference>
<dbReference type="InterPro" id="IPR009081">
    <property type="entry name" value="PP-bd_ACP"/>
</dbReference>
<reference evidence="7" key="1">
    <citation type="journal article" date="2020" name="Stud. Mycol.">
        <title>101 Dothideomycetes genomes: a test case for predicting lifestyles and emergence of pathogens.</title>
        <authorList>
            <person name="Haridas S."/>
            <person name="Albert R."/>
            <person name="Binder M."/>
            <person name="Bloem J."/>
            <person name="Labutti K."/>
            <person name="Salamov A."/>
            <person name="Andreopoulos B."/>
            <person name="Baker S."/>
            <person name="Barry K."/>
            <person name="Bills G."/>
            <person name="Bluhm B."/>
            <person name="Cannon C."/>
            <person name="Castanera R."/>
            <person name="Culley D."/>
            <person name="Daum C."/>
            <person name="Ezra D."/>
            <person name="Gonzalez J."/>
            <person name="Henrissat B."/>
            <person name="Kuo A."/>
            <person name="Liang C."/>
            <person name="Lipzen A."/>
            <person name="Lutzoni F."/>
            <person name="Magnuson J."/>
            <person name="Mondo S."/>
            <person name="Nolan M."/>
            <person name="Ohm R."/>
            <person name="Pangilinan J."/>
            <person name="Park H.-J."/>
            <person name="Ramirez L."/>
            <person name="Alfaro M."/>
            <person name="Sun H."/>
            <person name="Tritt A."/>
            <person name="Yoshinaga Y."/>
            <person name="Zwiers L.-H."/>
            <person name="Turgeon B."/>
            <person name="Goodwin S."/>
            <person name="Spatafora J."/>
            <person name="Crous P."/>
            <person name="Grigoriev I."/>
        </authorList>
    </citation>
    <scope>NUCLEOTIDE SEQUENCE</scope>
    <source>
        <strain evidence="7">SCOH1-5</strain>
    </source>
</reference>
<evidence type="ECO:0000256" key="4">
    <source>
        <dbReference type="ARBA" id="ARBA00029454"/>
    </source>
</evidence>
<dbReference type="Gene3D" id="3.40.50.12780">
    <property type="entry name" value="N-terminal domain of ligase-like"/>
    <property type="match status" value="3"/>
</dbReference>
<dbReference type="PROSITE" id="PS00012">
    <property type="entry name" value="PHOSPHOPANTETHEINE"/>
    <property type="match status" value="2"/>
</dbReference>
<feature type="domain" description="Carrier" evidence="6">
    <location>
        <begin position="2499"/>
        <end position="2575"/>
    </location>
</feature>
<keyword evidence="8" id="KW-1185">Reference proteome</keyword>
<sequence>MAESLSLSTIDHNDLEELADACQVSTNDIVDVYYCTHLQQTLIAATERYSDAYCYRGSWILTPPVDADRFLEAVAKVAEQNSILRTRIADSTTHGLVQVVLRNAEPIDRSFDDYDTYLEHDRSQHLGLGTPLARWGLIGRTLHLTTHHAAYDSTSIKLMMKDCLNIYHGQSPTARAPFRQFVEHCVNVDEEAAEAFWRPRFSHMAAIFPKVEAGYIPRATHMIKHRWNLPEGSKTPASQLPYLIEAAWAHASSIYTHQPAVAYGLVLTGRTSQLGVIGATLGPTIATIPVQANVNPESTIKELIKERAKERRQAFSHAALQYGSSRIRTLSVEASRASQFATVLDITMSPFAAMPNEELLQVTEHEGNWISALVLRILIQDGEIVVNANFDPNVICERQLWRIMHQLDHSVQLFLDGPQDRKLKELATISAADWEEVFRWNETLPKPTQQCLHEIFQDRARLHASRKAVEAWDQNATYEDLDMLSTQLALQLIGCGIEPGASVLVHCGRCCWAIICILAVMKAGACCIPLDPARSQSDKETIAAASKAEFMVTLKSSGDVNGLVETIIVADGNLLGDECESSDLPAVSANQLAYILYGSDSIGPPEGVMLEHQSIATSLTSLGTSLEWNSKTRGLQFASLDCDASLVEYFGPLLFGGCVCIPSTDKRDNNLAAYIVSKKVSQAQLTPLVLRSLSPQTCPTLKTIQLVGEPIDPKAASAWSGVRLVNSWGVSEASMQSSLHVIEADSPYSYSIGRPLGCALWIVDPETTHKLVPIGAIGELVIEGSTVARGYLEDEAKTAESFIRAPLWAPLRTLKRRFYRTGDLARFLPDGNIEYLGRRNHEVRIWGQRFQLEEVEAAILSCEAVREVIVATLKSGHHKDLVAVLSLGDDTLPHEEQLRDLDCEASRQALVAIRKHVKQVLPAHMVPKYWIAVENLVHTINAKTNRIAINEWLESRELTSADLAVTEDDSPITAPTSDAERAFRDVCASVLRVAAPQVDYRRSFLDLGGNSISAMQVAARLLRRGYQTTIAALLESQSLQEVASRAEYIQQPVRAREGPPQEQQLEIGPGQKLLLERTDPVSGSQFSRSWLLELRCAARPAEVEAALVRLVEHHAVLRTTFVTQSDGAWTSKVLEATNNVLHFEHLQSLDESALRETVEEMQRSLDMSNGPVFGAKLIDLADERRVILLTAHQLSVDFASGDIIRKQLDQILTDSEAELPQNASFGLWTERLRTFQTTSDTAAWPRADHEFWRISDQPALNRDRTITRFKLDHETSHLLLHSANDAFKTAPTELLLAAVWMSFQQSFPDRGSPAFTVGCFMVLSPMILAGEASTYSIEHVVPAVKYSYLQTSHSAAESFAKTMFGASPLRLHDVEIWFNFQGQTTQVEQDGGILNLLPVSLGLEQAVGAEQRGVITIDVAVLDDCIHFSFNWNNQMAHQDRLKNWVVQLEEKLEEMTKLLRNRPTSLTKTETPLLGFDEPEQVEQAIKKLGLSTDDIETVHPVSAIQEGILLAQRTAAADVSMSQALFKLEPAGNHSIDMDRLEQAWIAVCQAHPMLRTIFAEGISATTTFVQIILKEAKPTIGHLKSDDDEDTWNVNRVGEPTDPPHYLQLRTLPDTGEVHVVLDISPSLADVAAITIIGDDLSRAYTNAEGLSKRADYSQYLAWSREQEAASRQYWISYLTGLSPCRLPTFASSDALPAPSEICYIDATFDDVDMVHNFCRQSGVEVADFIQVAWAIVLRRLTASESIAFGYMYSGRDAFPGAEDIVGPLLSSLVRRFELSLDTKVSALLEKAKADLANGVAHCAYSLASVQGSLGLGSDALFNTVLSIQHELPNNQTVEESLFRIVPVAIDDHPDCAVSVNVRLSKQVMRVRLAYQQMQIPMEFASEILEILDTVIWNLAQAVDNASVESIIGDCWPPSTYELNLIQTWNAKAPHTIKGTFHDRFRQAASRNPLAPALCFGDYEMSYAELNALSDRLASELYSRRGIRAEQIVPFLCEKGPEAVIYMLAIMKAGGAFLSLDVEHPDERIGQMLRHLEKPTILAHTSTAARARTLTTGKVISYDIESIERLPARAPPSSLVDAAQLAYCTCASGSAGSPKAVLVQHSNIVTSLTSSMEHLGITYETRLYQISSLASDASIVEILQPLLAGGCVCLATKQEDISDIEDAITRTRANFVYLTPDLAEVLSPARASTLGTVILRGDAVTAEAVQRWHGNARLMSCYGAAETAAINSCSDISISHISNIGSPIGCRYWVVDSNNHHQLCPVSHPGELLIQGPCVARGYNNDAMKTPEHFIAAPEWVKSMPGIGERSQPFYKTGDIVVQSGDGSIEYIDRKDRQVKLRGLPIELSKIESQLRKLTGADWHVVVELIHPKQQSEDPFLAVFMARAGKIVLASQASAPDHALPPLPKIARRLHKMLVTVVPSYVVPKIFIPVRALRLDTAGKIDRKRLQAMAEAMTADHILRYNLHTAARRNTSISTTMSLRAWEDNKETLPPAAPSDAEVKLRQLWSSILSIPQSSIGPDSEWTSLGGDSLKVIKLVSAAREQGLAITVADIFLAPRLDQISKLALSRSRVADPTQEKKEVAPFTLLGVPVDVARAEAARLCGVHISQIEDIYPCTPLQKTLLASSSRRRSAAVRQNRLQLHPEISVGHLQRAWARVVEETQILRTRIVDIPGQGLSQVVVDEPVYWLQCDSASVQFTPELHLGSSLNRAGIHVDSESVSLIWAAHQAVYDEWALPLFLENLEHFYFKETHQPLQPYRNFVNHVSNVTHEKEQSAVYWRNQFAGSEAPQWPALPSPSYEPLVDSELRHEIGNIAQPSRFTLPTAIRAAWATLISQYTGVRESTFGAVVNGRLADVDGIERIAGPVSTTVPVRVTVDPQFSTSDLLGQVQEQAAAMIRWEQTGLIDIEQCSPEAKLACHFQSLLSIEPAEQQISDFVQRSRLFSGVELLDHPSRASRGMSTGVALILECKQIDGGLKLHFSFDSTVITESAILGIAKQFEVVLRKLCDKSKAYFRMSTVMSPGEGDLAQIWKWNATAPPLVEECVHHMLKPVFAKRASSPALHARDGTLTYGQLDAVTNKLARHLIELGVRPNTNIPLFFEKSLWCPVAALAVMKAGATSIMLDVSQPKEHIQAILKQVKPGLALTSSKQAASTREITSVPLINITGEHLDEIVLENGEDNFELVTPSDILYIAFQSGSAVPPKGVLITHANFCSAMHYQANHMGLHENSRVIDVSADASDITWYNLLHTLYAGGCLCIPNNDWGNDISRAVLELNANFLSTTPTTADSLEIEALRNLDCIEISGEKPDAALLNKLKNSVKRVRNIYSVTECAVTALSSNNPQHPSQIGVGAGLVPWVVDPVSKELVPVGCVGELWLEGPLVAKGYLNNVKESSEVFVDAPNWLRNGSSTCAGRRSRMYRTGDLVRYEDDGSLSIIGRRKCKVGIQEQKSRLDEVEGCSKGGLSTSGGASVEVSVQGVPQRENEEATWLLI</sequence>
<protein>
    <recommendedName>
        <fullName evidence="6">Carrier domain-containing protein</fullName>
    </recommendedName>
</protein>
<feature type="region of interest" description="Disordered" evidence="5">
    <location>
        <begin position="3461"/>
        <end position="3491"/>
    </location>
</feature>
<dbReference type="InterPro" id="IPR042099">
    <property type="entry name" value="ANL_N_sf"/>
</dbReference>
<keyword evidence="2" id="KW-0597">Phosphoprotein</keyword>
<dbReference type="InterPro" id="IPR000873">
    <property type="entry name" value="AMP-dep_synth/lig_dom"/>
</dbReference>
<dbReference type="InterPro" id="IPR020806">
    <property type="entry name" value="PKS_PP-bd"/>
</dbReference>
<organism evidence="7 8">
    <name type="scientific">Cercospora zeae-maydis SCOH1-5</name>
    <dbReference type="NCBI Taxonomy" id="717836"/>
    <lineage>
        <taxon>Eukaryota</taxon>
        <taxon>Fungi</taxon>
        <taxon>Dikarya</taxon>
        <taxon>Ascomycota</taxon>
        <taxon>Pezizomycotina</taxon>
        <taxon>Dothideomycetes</taxon>
        <taxon>Dothideomycetidae</taxon>
        <taxon>Mycosphaerellales</taxon>
        <taxon>Mycosphaerellaceae</taxon>
        <taxon>Cercospora</taxon>
    </lineage>
</organism>
<comment type="similarity">
    <text evidence="4">Belongs to the NRP synthetase family.</text>
</comment>
<dbReference type="FunFam" id="3.30.300.30:FF:000015">
    <property type="entry name" value="Nonribosomal peptide synthase SidD"/>
    <property type="match status" value="2"/>
</dbReference>
<keyword evidence="3" id="KW-0436">Ligase</keyword>
<dbReference type="GO" id="GO:0005737">
    <property type="term" value="C:cytoplasm"/>
    <property type="evidence" value="ECO:0007669"/>
    <property type="project" value="TreeGrafter"/>
</dbReference>
<evidence type="ECO:0000256" key="3">
    <source>
        <dbReference type="ARBA" id="ARBA00022598"/>
    </source>
</evidence>
<dbReference type="SMART" id="SM00823">
    <property type="entry name" value="PKS_PP"/>
    <property type="match status" value="2"/>
</dbReference>
<dbReference type="Pfam" id="PF00668">
    <property type="entry name" value="Condensation"/>
    <property type="match status" value="4"/>
</dbReference>
<dbReference type="Gene3D" id="1.10.1200.10">
    <property type="entry name" value="ACP-like"/>
    <property type="match status" value="2"/>
</dbReference>
<dbReference type="Gene3D" id="3.30.559.10">
    <property type="entry name" value="Chloramphenicol acetyltransferase-like domain"/>
    <property type="match status" value="4"/>
</dbReference>
<dbReference type="InterPro" id="IPR006162">
    <property type="entry name" value="Ppantetheine_attach_site"/>
</dbReference>
<accession>A0A6A6F737</accession>
<name>A0A6A6F737_9PEZI</name>
<dbReference type="CDD" id="cd19545">
    <property type="entry name" value="FUM14_C_NRPS-like"/>
    <property type="match status" value="2"/>
</dbReference>
<keyword evidence="1" id="KW-0596">Phosphopantetheine</keyword>
<dbReference type="GO" id="GO:0043041">
    <property type="term" value="P:amino acid activation for nonribosomal peptide biosynthetic process"/>
    <property type="evidence" value="ECO:0007669"/>
    <property type="project" value="TreeGrafter"/>
</dbReference>
<dbReference type="OrthoDB" id="416786at2759"/>